<keyword evidence="1" id="KW-0175">Coiled coil</keyword>
<evidence type="ECO:0000256" key="2">
    <source>
        <dbReference type="SAM" id="MobiDB-lite"/>
    </source>
</evidence>
<feature type="compositionally biased region" description="Basic residues" evidence="2">
    <location>
        <begin position="449"/>
        <end position="462"/>
    </location>
</feature>
<accession>A0A8J5JB78</accession>
<dbReference type="AlphaFoldDB" id="A0A8J5JB78"/>
<feature type="compositionally biased region" description="Polar residues" evidence="2">
    <location>
        <begin position="309"/>
        <end position="337"/>
    </location>
</feature>
<feature type="coiled-coil region" evidence="1">
    <location>
        <begin position="14"/>
        <end position="44"/>
    </location>
</feature>
<feature type="region of interest" description="Disordered" evidence="2">
    <location>
        <begin position="375"/>
        <end position="408"/>
    </location>
</feature>
<reference evidence="3" key="1">
    <citation type="journal article" date="2021" name="Sci. Adv.">
        <title>The American lobster genome reveals insights on longevity, neural, and immune adaptations.</title>
        <authorList>
            <person name="Polinski J.M."/>
            <person name="Zimin A.V."/>
            <person name="Clark K.F."/>
            <person name="Kohn A.B."/>
            <person name="Sadowski N."/>
            <person name="Timp W."/>
            <person name="Ptitsyn A."/>
            <person name="Khanna P."/>
            <person name="Romanova D.Y."/>
            <person name="Williams P."/>
            <person name="Greenwood S.J."/>
            <person name="Moroz L.L."/>
            <person name="Walt D.R."/>
            <person name="Bodnar A.G."/>
        </authorList>
    </citation>
    <scope>NUCLEOTIDE SEQUENCE</scope>
    <source>
        <strain evidence="3">GMGI-L3</strain>
    </source>
</reference>
<feature type="region of interest" description="Disordered" evidence="2">
    <location>
        <begin position="449"/>
        <end position="527"/>
    </location>
</feature>
<feature type="region of interest" description="Disordered" evidence="2">
    <location>
        <begin position="308"/>
        <end position="353"/>
    </location>
</feature>
<keyword evidence="4" id="KW-1185">Reference proteome</keyword>
<comment type="caution">
    <text evidence="3">The sequence shown here is derived from an EMBL/GenBank/DDBJ whole genome shotgun (WGS) entry which is preliminary data.</text>
</comment>
<evidence type="ECO:0000313" key="4">
    <source>
        <dbReference type="Proteomes" id="UP000747542"/>
    </source>
</evidence>
<proteinExistence type="predicted"/>
<feature type="compositionally biased region" description="Basic and acidic residues" evidence="2">
    <location>
        <begin position="463"/>
        <end position="479"/>
    </location>
</feature>
<evidence type="ECO:0000313" key="3">
    <source>
        <dbReference type="EMBL" id="KAG7154920.1"/>
    </source>
</evidence>
<feature type="region of interest" description="Disordered" evidence="2">
    <location>
        <begin position="236"/>
        <end position="257"/>
    </location>
</feature>
<feature type="compositionally biased region" description="Polar residues" evidence="2">
    <location>
        <begin position="484"/>
        <end position="496"/>
    </location>
</feature>
<dbReference type="Proteomes" id="UP000747542">
    <property type="component" value="Unassembled WGS sequence"/>
</dbReference>
<evidence type="ECO:0000256" key="1">
    <source>
        <dbReference type="SAM" id="Coils"/>
    </source>
</evidence>
<protein>
    <submittedName>
        <fullName evidence="3">Uncharacterized protein</fullName>
    </submittedName>
</protein>
<gene>
    <name evidence="3" type="ORF">Hamer_G026908</name>
</gene>
<name>A0A8J5JB78_HOMAM</name>
<dbReference type="EMBL" id="JAHLQT010043426">
    <property type="protein sequence ID" value="KAG7154920.1"/>
    <property type="molecule type" value="Genomic_DNA"/>
</dbReference>
<organism evidence="3 4">
    <name type="scientific">Homarus americanus</name>
    <name type="common">American lobster</name>
    <dbReference type="NCBI Taxonomy" id="6706"/>
    <lineage>
        <taxon>Eukaryota</taxon>
        <taxon>Metazoa</taxon>
        <taxon>Ecdysozoa</taxon>
        <taxon>Arthropoda</taxon>
        <taxon>Crustacea</taxon>
        <taxon>Multicrustacea</taxon>
        <taxon>Malacostraca</taxon>
        <taxon>Eumalacostraca</taxon>
        <taxon>Eucarida</taxon>
        <taxon>Decapoda</taxon>
        <taxon>Pleocyemata</taxon>
        <taxon>Astacidea</taxon>
        <taxon>Nephropoidea</taxon>
        <taxon>Nephropidae</taxon>
        <taxon>Homarus</taxon>
    </lineage>
</organism>
<sequence>MGISAHRVIDVTVLIITQNNMKNMKNNIKMMKNMKNNIKMMKNRKNNTIMMKNNIKMMKNRKNNIKMMKNRKNNTIMMKNNIKMMKNRKNNIKMMKNRKNNTIMMKNNTKMIKNRKNNTIMMKNNTKMIKNRKNNTIMMKNNTKMMKNRKNNTIMMKNNTKMMKNRKNNTKMMKNNTKMMKNRKNNTIMMENNTKMMKNRKNNTKMMKNRKNNTKMIKNRKNNTKMIKNRKNNTKMMKNNRSCHGPLRNIRHSHGRRCPRNQPAALWELLQQTLARKHKVSPWTKTQLLSWSPTHTGSAYWLHYMRPAQHSQTRPQSRGNNKTAPTLSGPGPTTSGLLQPPSSPGFLPLPHTTEHPEVLDSLLPDLDRSHVTRRRDPVGLSMPPSSPPAASQPVPTRTHGLRLTTPPSSLMRSVKHDAVQDPQLDILLHSPPPQLSEDSESEYAHHIRYKSRLRRRHHHRHHLTDPRDRPPHNSLEEAHVPQFTRPTGDQRMTSWSGLVPQGKPQHPVFSLPDHAPPAQPTTIKALC</sequence>